<dbReference type="InterPro" id="IPR026170">
    <property type="entry name" value="FAM173A/B"/>
</dbReference>
<sequence length="286" mass="31018">MAVFALWLLAGPCVAADVPYVPTPQETVIEMLTMAGVGEGDVVYDLGSGDGRIVITAATMGASGVGIEIDPELIRASKVNAKAAGVADRVVFIEQDLFDARIGDATVVTLYLLPEINLRLRPRLLEVLQPGTRVVSHAFSMGEWQPDLQSEKGRPIYFWIIPANVTGTWRWSGADGRSYVMEINQNFQTVSGAISTGQTTIALFNGKVAGDQVTITAKRRLDGISQAVTYRGRVVGGVIAGREERSEGSFPWEARRDEGTQRTLDGDSLTLKNRKNKSDAEKQPPR</sequence>
<dbReference type="PANTHER" id="PTHR13610:SF11">
    <property type="entry name" value="METHYLTRANSFERASE DOMAIN-CONTAINING PROTEIN"/>
    <property type="match status" value="1"/>
</dbReference>
<keyword evidence="1 6" id="KW-0489">Methyltransferase</keyword>
<evidence type="ECO:0000256" key="1">
    <source>
        <dbReference type="ARBA" id="ARBA00022603"/>
    </source>
</evidence>
<evidence type="ECO:0000313" key="7">
    <source>
        <dbReference type="Proteomes" id="UP000001508"/>
    </source>
</evidence>
<dbReference type="KEGG" id="dak:DaAHT2_2232"/>
<accession>D6Z6D2</accession>
<keyword evidence="7" id="KW-1185">Reference proteome</keyword>
<dbReference type="CDD" id="cd02440">
    <property type="entry name" value="AdoMet_MTases"/>
    <property type="match status" value="1"/>
</dbReference>
<dbReference type="SUPFAM" id="SSF53335">
    <property type="entry name" value="S-adenosyl-L-methionine-dependent methyltransferases"/>
    <property type="match status" value="1"/>
</dbReference>
<organism evidence="6 7">
    <name type="scientific">Desulfurivibrio alkaliphilus (strain DSM 19089 / UNIQEM U267 / AHT2)</name>
    <dbReference type="NCBI Taxonomy" id="589865"/>
    <lineage>
        <taxon>Bacteria</taxon>
        <taxon>Pseudomonadati</taxon>
        <taxon>Thermodesulfobacteriota</taxon>
        <taxon>Desulfobulbia</taxon>
        <taxon>Desulfobulbales</taxon>
        <taxon>Desulfobulbaceae</taxon>
        <taxon>Desulfurivibrio</taxon>
    </lineage>
</organism>
<evidence type="ECO:0000256" key="2">
    <source>
        <dbReference type="ARBA" id="ARBA00022679"/>
    </source>
</evidence>
<dbReference type="GO" id="GO:0032259">
    <property type="term" value="P:methylation"/>
    <property type="evidence" value="ECO:0007669"/>
    <property type="project" value="UniProtKB-KW"/>
</dbReference>
<keyword evidence="2" id="KW-0808">Transferase</keyword>
<dbReference type="InParanoid" id="D6Z6D2"/>
<evidence type="ECO:0000256" key="3">
    <source>
        <dbReference type="ARBA" id="ARBA00022691"/>
    </source>
</evidence>
<dbReference type="EMBL" id="CP001940">
    <property type="protein sequence ID" value="ADH86897.1"/>
    <property type="molecule type" value="Genomic_DNA"/>
</dbReference>
<feature type="compositionally biased region" description="Basic and acidic residues" evidence="4">
    <location>
        <begin position="276"/>
        <end position="286"/>
    </location>
</feature>
<reference evidence="7" key="1">
    <citation type="submission" date="2010-02" db="EMBL/GenBank/DDBJ databases">
        <title>Complete sequence of Desulfurivibrio alkaliphilus AHT2.</title>
        <authorList>
            <consortium name="US DOE Joint Genome Institute"/>
            <person name="Pitluck S."/>
            <person name="Chertkov O."/>
            <person name="Detter J.C."/>
            <person name="Han C."/>
            <person name="Tapia R."/>
            <person name="Larimer F."/>
            <person name="Land M."/>
            <person name="Hauser L."/>
            <person name="Kyrpides N."/>
            <person name="Mikhailova N."/>
            <person name="Sorokin D.Y."/>
            <person name="Muyzer G."/>
            <person name="Woyke T."/>
        </authorList>
    </citation>
    <scope>NUCLEOTIDE SEQUENCE [LARGE SCALE GENOMIC DNA]</scope>
    <source>
        <strain evidence="7">DSM 19089 / UNIQEM U267 / AHT2</strain>
    </source>
</reference>
<gene>
    <name evidence="6" type="ordered locus">DaAHT2_2232</name>
</gene>
<evidence type="ECO:0000256" key="4">
    <source>
        <dbReference type="SAM" id="MobiDB-lite"/>
    </source>
</evidence>
<feature type="compositionally biased region" description="Basic and acidic residues" evidence="4">
    <location>
        <begin position="245"/>
        <end position="260"/>
    </location>
</feature>
<dbReference type="PANTHER" id="PTHR13610">
    <property type="entry name" value="METHYLTRANSFERASE DOMAIN-CONTAINING PROTEIN"/>
    <property type="match status" value="1"/>
</dbReference>
<evidence type="ECO:0000313" key="6">
    <source>
        <dbReference type="EMBL" id="ADH86897.1"/>
    </source>
</evidence>
<keyword evidence="3" id="KW-0949">S-adenosyl-L-methionine</keyword>
<dbReference type="Pfam" id="PF06325">
    <property type="entry name" value="PrmA"/>
    <property type="match status" value="1"/>
</dbReference>
<dbReference type="InterPro" id="IPR029063">
    <property type="entry name" value="SAM-dependent_MTases_sf"/>
</dbReference>
<dbReference type="Proteomes" id="UP000001508">
    <property type="component" value="Chromosome"/>
</dbReference>
<dbReference type="Gene3D" id="3.40.50.150">
    <property type="entry name" value="Vaccinia Virus protein VP39"/>
    <property type="match status" value="1"/>
</dbReference>
<dbReference type="AlphaFoldDB" id="D6Z6D2"/>
<dbReference type="GO" id="GO:0016279">
    <property type="term" value="F:protein-lysine N-methyltransferase activity"/>
    <property type="evidence" value="ECO:0007669"/>
    <property type="project" value="InterPro"/>
</dbReference>
<protein>
    <submittedName>
        <fullName evidence="6">Putative RNA methylase</fullName>
    </submittedName>
</protein>
<keyword evidence="5" id="KW-0732">Signal</keyword>
<proteinExistence type="predicted"/>
<feature type="chain" id="PRO_5013220536" evidence="5">
    <location>
        <begin position="16"/>
        <end position="286"/>
    </location>
</feature>
<feature type="signal peptide" evidence="5">
    <location>
        <begin position="1"/>
        <end position="15"/>
    </location>
</feature>
<feature type="region of interest" description="Disordered" evidence="4">
    <location>
        <begin position="245"/>
        <end position="286"/>
    </location>
</feature>
<dbReference type="HOGENOM" id="CLU_068443_0_0_7"/>
<evidence type="ECO:0000256" key="5">
    <source>
        <dbReference type="SAM" id="SignalP"/>
    </source>
</evidence>
<name>D6Z6D2_DESAT</name>
<dbReference type="eggNOG" id="COG2263">
    <property type="taxonomic scope" value="Bacteria"/>
</dbReference>